<dbReference type="GeneID" id="123392264"/>
<feature type="compositionally biased region" description="Low complexity" evidence="1">
    <location>
        <begin position="92"/>
        <end position="101"/>
    </location>
</feature>
<dbReference type="AlphaFoldDB" id="A0A8U0V1T0"/>
<sequence length="333" mass="33294">MGRDPEPEASRGAGLGSSAGGVAGPPGVPRCPGRGKVGRPRYLEDEGGPRPGSHLRRAPPARPPGPNPTERVQSPGERAAERGAGAPGGARGTRSPGAGRSPAPPLAKSRHLQKSLRRGPPPPRWGGGPGRKARGAARPSPPERRAPGPPLPSAPARRAPRNSRPANFKGPPAHQSARAAGPPRPRHSPLIRGRSPRRDLAGAPGRAPAPAPGSARGGSPGPPRAGPGVGEHRESRGRGGAALGRPAPPALKGQRPAPARPDPARPASAARSPPALTLAGCSSAPARPPPPRGALALAAGVPTPSFKFCGLFAPASSPGLPSPSLALESNSLL</sequence>
<dbReference type="RefSeq" id="XP_044936585.1">
    <property type="nucleotide sequence ID" value="XM_045080650.1"/>
</dbReference>
<feature type="compositionally biased region" description="Low complexity" evidence="1">
    <location>
        <begin position="201"/>
        <end position="214"/>
    </location>
</feature>
<accession>A0A8U0V1T0</accession>
<evidence type="ECO:0000313" key="2">
    <source>
        <dbReference type="Proteomes" id="UP000000715"/>
    </source>
</evidence>
<feature type="compositionally biased region" description="Gly residues" evidence="1">
    <location>
        <begin position="13"/>
        <end position="24"/>
    </location>
</feature>
<gene>
    <name evidence="3" type="primary">LOC123392264</name>
</gene>
<evidence type="ECO:0000313" key="3">
    <source>
        <dbReference type="RefSeq" id="XP_044936585.1"/>
    </source>
</evidence>
<organism evidence="2 3">
    <name type="scientific">Mustela putorius furo</name>
    <name type="common">European domestic ferret</name>
    <name type="synonym">Mustela furo</name>
    <dbReference type="NCBI Taxonomy" id="9669"/>
    <lineage>
        <taxon>Eukaryota</taxon>
        <taxon>Metazoa</taxon>
        <taxon>Chordata</taxon>
        <taxon>Craniata</taxon>
        <taxon>Vertebrata</taxon>
        <taxon>Euteleostomi</taxon>
        <taxon>Mammalia</taxon>
        <taxon>Eutheria</taxon>
        <taxon>Laurasiatheria</taxon>
        <taxon>Carnivora</taxon>
        <taxon>Caniformia</taxon>
        <taxon>Musteloidea</taxon>
        <taxon>Mustelidae</taxon>
        <taxon>Mustelinae</taxon>
        <taxon>Mustela</taxon>
    </lineage>
</organism>
<proteinExistence type="predicted"/>
<feature type="compositionally biased region" description="Low complexity" evidence="1">
    <location>
        <begin position="265"/>
        <end position="275"/>
    </location>
</feature>
<feature type="compositionally biased region" description="Basic residues" evidence="1">
    <location>
        <begin position="108"/>
        <end position="117"/>
    </location>
</feature>
<protein>
    <submittedName>
        <fullName evidence="3">Collagen alpha-1(I) chain-like</fullName>
    </submittedName>
</protein>
<reference evidence="3" key="1">
    <citation type="submission" date="2025-08" db="UniProtKB">
        <authorList>
            <consortium name="RefSeq"/>
        </authorList>
    </citation>
    <scope>IDENTIFICATION</scope>
    <source>
        <tissue evidence="3">Brain</tissue>
    </source>
</reference>
<dbReference type="Proteomes" id="UP000000715">
    <property type="component" value="Unplaced"/>
</dbReference>
<dbReference type="OrthoDB" id="10685082at2759"/>
<keyword evidence="2" id="KW-1185">Reference proteome</keyword>
<name>A0A8U0V1T0_MUSPF</name>
<evidence type="ECO:0000256" key="1">
    <source>
        <dbReference type="SAM" id="MobiDB-lite"/>
    </source>
</evidence>
<feature type="region of interest" description="Disordered" evidence="1">
    <location>
        <begin position="1"/>
        <end position="296"/>
    </location>
</feature>
<feature type="compositionally biased region" description="Low complexity" evidence="1">
    <location>
        <begin position="154"/>
        <end position="167"/>
    </location>
</feature>